<evidence type="ECO:0008006" key="5">
    <source>
        <dbReference type="Google" id="ProtNLM"/>
    </source>
</evidence>
<dbReference type="InterPro" id="IPR055592">
    <property type="entry name" value="DUF7168"/>
</dbReference>
<sequence>MNDPTSADRLRTRIEGLRAKTLENGCTEAEAMLAAAKVAEMLDRYSLSLSDVEVRAAVCERRSWEAGRKKRVPLDGCIGEIAAFCDCKVWREKSATKEVRHVFFGLPADVDAALFLAELVDHAVRSQLGVFKTSPAYREFRHTERHLANASFVLGMVASIGDKLMAMKAERDRAQASSGRDLVVLKISVVAAELDRLDVQWREIESTSRMISPAAYEAGEAAGAELPIAGRER</sequence>
<dbReference type="RefSeq" id="WP_188763258.1">
    <property type="nucleotide sequence ID" value="NZ_BMJM01000009.1"/>
</dbReference>
<feature type="domain" description="DUF7168" evidence="2">
    <location>
        <begin position="63"/>
        <end position="176"/>
    </location>
</feature>
<organism evidence="3 4">
    <name type="scientific">Sandarakinorhabdus glacialis</name>
    <dbReference type="NCBI Taxonomy" id="1614636"/>
    <lineage>
        <taxon>Bacteria</taxon>
        <taxon>Pseudomonadati</taxon>
        <taxon>Pseudomonadota</taxon>
        <taxon>Alphaproteobacteria</taxon>
        <taxon>Sphingomonadales</taxon>
        <taxon>Sphingosinicellaceae</taxon>
        <taxon>Sandarakinorhabdus</taxon>
    </lineage>
</organism>
<reference evidence="3" key="1">
    <citation type="journal article" date="2014" name="Int. J. Syst. Evol. Microbiol.">
        <title>Complete genome sequence of Corynebacterium casei LMG S-19264T (=DSM 44701T), isolated from a smear-ripened cheese.</title>
        <authorList>
            <consortium name="US DOE Joint Genome Institute (JGI-PGF)"/>
            <person name="Walter F."/>
            <person name="Albersmeier A."/>
            <person name="Kalinowski J."/>
            <person name="Ruckert C."/>
        </authorList>
    </citation>
    <scope>NUCLEOTIDE SEQUENCE</scope>
    <source>
        <strain evidence="3">CGMCC 1.15519</strain>
    </source>
</reference>
<evidence type="ECO:0000259" key="1">
    <source>
        <dbReference type="Pfam" id="PF10979"/>
    </source>
</evidence>
<dbReference type="Pfam" id="PF23771">
    <property type="entry name" value="DUF7168"/>
    <property type="match status" value="1"/>
</dbReference>
<name>A0A916ZX48_9SPHN</name>
<dbReference type="Pfam" id="PF10979">
    <property type="entry name" value="DUF2786"/>
    <property type="match status" value="1"/>
</dbReference>
<keyword evidence="4" id="KW-1185">Reference proteome</keyword>
<dbReference type="AlphaFoldDB" id="A0A916ZX48"/>
<evidence type="ECO:0000259" key="2">
    <source>
        <dbReference type="Pfam" id="PF23771"/>
    </source>
</evidence>
<evidence type="ECO:0000313" key="4">
    <source>
        <dbReference type="Proteomes" id="UP000635071"/>
    </source>
</evidence>
<reference evidence="3" key="2">
    <citation type="submission" date="2020-09" db="EMBL/GenBank/DDBJ databases">
        <authorList>
            <person name="Sun Q."/>
            <person name="Zhou Y."/>
        </authorList>
    </citation>
    <scope>NUCLEOTIDE SEQUENCE</scope>
    <source>
        <strain evidence="3">CGMCC 1.15519</strain>
    </source>
</reference>
<comment type="caution">
    <text evidence="3">The sequence shown here is derived from an EMBL/GenBank/DDBJ whole genome shotgun (WGS) entry which is preliminary data.</text>
</comment>
<accession>A0A916ZX48</accession>
<gene>
    <name evidence="3" type="ORF">GCM10011529_24520</name>
</gene>
<protein>
    <recommendedName>
        <fullName evidence="5">DUF2786 domain-containing protein</fullName>
    </recommendedName>
</protein>
<evidence type="ECO:0000313" key="3">
    <source>
        <dbReference type="EMBL" id="GGE17134.1"/>
    </source>
</evidence>
<dbReference type="EMBL" id="BMJM01000009">
    <property type="protein sequence ID" value="GGE17134.1"/>
    <property type="molecule type" value="Genomic_DNA"/>
</dbReference>
<feature type="domain" description="DUF2786" evidence="1">
    <location>
        <begin position="10"/>
        <end position="48"/>
    </location>
</feature>
<proteinExistence type="predicted"/>
<dbReference type="InterPro" id="IPR024498">
    <property type="entry name" value="DUF2786"/>
</dbReference>
<dbReference type="Proteomes" id="UP000635071">
    <property type="component" value="Unassembled WGS sequence"/>
</dbReference>